<dbReference type="Proteomes" id="UP000482960">
    <property type="component" value="Unassembled WGS sequence"/>
</dbReference>
<protein>
    <recommendedName>
        <fullName evidence="5">DUF1800 domain-containing protein</fullName>
    </recommendedName>
</protein>
<evidence type="ECO:0000256" key="1">
    <source>
        <dbReference type="SAM" id="MobiDB-lite"/>
    </source>
</evidence>
<evidence type="ECO:0008006" key="5">
    <source>
        <dbReference type="Google" id="ProtNLM"/>
    </source>
</evidence>
<keyword evidence="2" id="KW-0472">Membrane</keyword>
<reference evidence="3 4" key="1">
    <citation type="submission" date="2020-03" db="EMBL/GenBank/DDBJ databases">
        <title>Whole genome shotgun sequence of Phytohabitans rumicis NBRC 108638.</title>
        <authorList>
            <person name="Komaki H."/>
            <person name="Tamura T."/>
        </authorList>
    </citation>
    <scope>NUCLEOTIDE SEQUENCE [LARGE SCALE GENOMIC DNA]</scope>
    <source>
        <strain evidence="3 4">NBRC 108638</strain>
    </source>
</reference>
<gene>
    <name evidence="3" type="ORF">Prum_059850</name>
</gene>
<evidence type="ECO:0000313" key="3">
    <source>
        <dbReference type="EMBL" id="GFJ92343.1"/>
    </source>
</evidence>
<reference evidence="3 4" key="2">
    <citation type="submission" date="2020-03" db="EMBL/GenBank/DDBJ databases">
        <authorList>
            <person name="Ichikawa N."/>
            <person name="Kimura A."/>
            <person name="Kitahashi Y."/>
            <person name="Uohara A."/>
        </authorList>
    </citation>
    <scope>NUCLEOTIDE SEQUENCE [LARGE SCALE GENOMIC DNA]</scope>
    <source>
        <strain evidence="3 4">NBRC 108638</strain>
    </source>
</reference>
<keyword evidence="2" id="KW-0812">Transmembrane</keyword>
<keyword evidence="4" id="KW-1185">Reference proteome</keyword>
<feature type="region of interest" description="Disordered" evidence="1">
    <location>
        <begin position="122"/>
        <end position="178"/>
    </location>
</feature>
<feature type="transmembrane region" description="Helical" evidence="2">
    <location>
        <begin position="85"/>
        <end position="105"/>
    </location>
</feature>
<feature type="region of interest" description="Disordered" evidence="1">
    <location>
        <begin position="1"/>
        <end position="77"/>
    </location>
</feature>
<dbReference type="RefSeq" id="WP_173079243.1">
    <property type="nucleotide sequence ID" value="NZ_BAABJB010000013.1"/>
</dbReference>
<feature type="compositionally biased region" description="Basic and acidic residues" evidence="1">
    <location>
        <begin position="1"/>
        <end position="12"/>
    </location>
</feature>
<keyword evidence="2" id="KW-1133">Transmembrane helix</keyword>
<feature type="compositionally biased region" description="Polar residues" evidence="1">
    <location>
        <begin position="142"/>
        <end position="157"/>
    </location>
</feature>
<evidence type="ECO:0000313" key="4">
    <source>
        <dbReference type="Proteomes" id="UP000482960"/>
    </source>
</evidence>
<dbReference type="AlphaFoldDB" id="A0A6V8L504"/>
<organism evidence="3 4">
    <name type="scientific">Phytohabitans rumicis</name>
    <dbReference type="NCBI Taxonomy" id="1076125"/>
    <lineage>
        <taxon>Bacteria</taxon>
        <taxon>Bacillati</taxon>
        <taxon>Actinomycetota</taxon>
        <taxon>Actinomycetes</taxon>
        <taxon>Micromonosporales</taxon>
        <taxon>Micromonosporaceae</taxon>
    </lineage>
</organism>
<evidence type="ECO:0000256" key="2">
    <source>
        <dbReference type="SAM" id="Phobius"/>
    </source>
</evidence>
<sequence>MVDRSTPRHRLYDGYPVAEAAPQRPHSHQYRAYQPPPPRHRAIESRAAATPEPRPETVVKKPVAKKPVAKKAAAPKPQKVGRRKAILGIGGLAFLTGGTAFAGTAPGVRLVDWVLGRSGSASSYDPAASAAADGNPDRPGGQQPSTVRTYTEQNESYMGSKAGDGLRRNTPSGGRRFSSPAIAAQATKVTVETVLAKDPVRHLASRLTFGPTPKVIADINRLGIDDWIAEQLAPERIPLTPAEEKLSELTTLGMSIDDLRAAREGLDGRGIRADDEAVQATIARQIWSDRQLFEVMVDFWNDFLHVPAFYEGSVVQRASFDRDVIRKYALSNYPDMLVAANRHPALLTYLGQSSSTKDDVTENLARENLELFSVGVDGGYTERDVRQAALLQTGRGVKDDQYVYRPDEHYVGAVQIMGFSHPNASAEGGEQASEEYFRYLALHPSTARYIATNLATRFVSDTPPKSLVDRLAKMYTVNRGAIKPVLMELLSSSEFWASVGQKVRRPMEHVVATYRTLGVSEQAPPGFVAASEVRSAFAEGLRQIRERLQELGHFPSGSPTPTGYPDVFVAWASAGSMVGCWNEAGDALAGSRPMFTYNKPEQLVTVRPQTAGAYVDALARRLVHQPLTARERDLIVGIAGVAPGAAVDATLNGAIAAVARAILASPQHLLR</sequence>
<dbReference type="Pfam" id="PF08811">
    <property type="entry name" value="DUF1800"/>
    <property type="match status" value="1"/>
</dbReference>
<proteinExistence type="predicted"/>
<feature type="compositionally biased region" description="Low complexity" evidence="1">
    <location>
        <begin position="122"/>
        <end position="132"/>
    </location>
</feature>
<accession>A0A6V8L504</accession>
<comment type="caution">
    <text evidence="3">The sequence shown here is derived from an EMBL/GenBank/DDBJ whole genome shotgun (WGS) entry which is preliminary data.</text>
</comment>
<name>A0A6V8L504_9ACTN</name>
<dbReference type="EMBL" id="BLPG01000001">
    <property type="protein sequence ID" value="GFJ92343.1"/>
    <property type="molecule type" value="Genomic_DNA"/>
</dbReference>
<dbReference type="InterPro" id="IPR014917">
    <property type="entry name" value="DUF1800"/>
</dbReference>